<organism evidence="1 2">
    <name type="scientific">Nepenthes gracilis</name>
    <name type="common">Slender pitcher plant</name>
    <dbReference type="NCBI Taxonomy" id="150966"/>
    <lineage>
        <taxon>Eukaryota</taxon>
        <taxon>Viridiplantae</taxon>
        <taxon>Streptophyta</taxon>
        <taxon>Embryophyta</taxon>
        <taxon>Tracheophyta</taxon>
        <taxon>Spermatophyta</taxon>
        <taxon>Magnoliopsida</taxon>
        <taxon>eudicotyledons</taxon>
        <taxon>Gunneridae</taxon>
        <taxon>Pentapetalae</taxon>
        <taxon>Caryophyllales</taxon>
        <taxon>Nepenthaceae</taxon>
        <taxon>Nepenthes</taxon>
    </lineage>
</organism>
<dbReference type="EMBL" id="BSYO01000028">
    <property type="protein sequence ID" value="GMH25055.1"/>
    <property type="molecule type" value="Genomic_DNA"/>
</dbReference>
<evidence type="ECO:0000313" key="2">
    <source>
        <dbReference type="Proteomes" id="UP001279734"/>
    </source>
</evidence>
<gene>
    <name evidence="1" type="ORF">Nepgr_026898</name>
</gene>
<evidence type="ECO:0000313" key="1">
    <source>
        <dbReference type="EMBL" id="GMH25055.1"/>
    </source>
</evidence>
<name>A0AAD3T7N1_NEPGR</name>
<sequence>MQKHHRLGSVELPSRSRPPSYSRLLQHLSAFIRKDRPVVRGNPGIGFRKQLGLANHERSYRFAVVPGSYERKLSANNFVRGNCRLESGIGERNCRFRQNLLRICEGKCHLKICDRFSECYAYRMLVPGELLWAIANGKSEVLLTEQRSEF</sequence>
<dbReference type="AlphaFoldDB" id="A0AAD3T7N1"/>
<keyword evidence="2" id="KW-1185">Reference proteome</keyword>
<comment type="caution">
    <text evidence="1">The sequence shown here is derived from an EMBL/GenBank/DDBJ whole genome shotgun (WGS) entry which is preliminary data.</text>
</comment>
<dbReference type="Proteomes" id="UP001279734">
    <property type="component" value="Unassembled WGS sequence"/>
</dbReference>
<accession>A0AAD3T7N1</accession>
<protein>
    <submittedName>
        <fullName evidence="1">Uncharacterized protein</fullName>
    </submittedName>
</protein>
<proteinExistence type="predicted"/>
<reference evidence="1" key="1">
    <citation type="submission" date="2023-05" db="EMBL/GenBank/DDBJ databases">
        <title>Nepenthes gracilis genome sequencing.</title>
        <authorList>
            <person name="Fukushima K."/>
        </authorList>
    </citation>
    <scope>NUCLEOTIDE SEQUENCE</scope>
    <source>
        <strain evidence="1">SING2019-196</strain>
    </source>
</reference>